<evidence type="ECO:0000313" key="1">
    <source>
        <dbReference type="EnsemblPlants" id="AET7Gv20392200.38"/>
    </source>
</evidence>
<reference evidence="2" key="1">
    <citation type="journal article" date="2014" name="Science">
        <title>Ancient hybridizations among the ancestral genomes of bread wheat.</title>
        <authorList>
            <consortium name="International Wheat Genome Sequencing Consortium,"/>
            <person name="Marcussen T."/>
            <person name="Sandve S.R."/>
            <person name="Heier L."/>
            <person name="Spannagl M."/>
            <person name="Pfeifer M."/>
            <person name="Jakobsen K.S."/>
            <person name="Wulff B.B."/>
            <person name="Steuernagel B."/>
            <person name="Mayer K.F."/>
            <person name="Olsen O.A."/>
        </authorList>
    </citation>
    <scope>NUCLEOTIDE SEQUENCE [LARGE SCALE GENOMIC DNA]</scope>
    <source>
        <strain evidence="2">cv. AL8/78</strain>
    </source>
</reference>
<sequence length="79" mass="9101">MWLPWLRVFPGFACFHSPDTLVLDQSALSLRVFFGVARFHFPSHAGPRSFVVHKYCHRMLIARAPAFCGRKNIEVLKTN</sequence>
<name>A0A453R0E3_AEGTS</name>
<proteinExistence type="predicted"/>
<dbReference type="Gramene" id="AET7Gv20392200.38">
    <property type="protein sequence ID" value="AET7Gv20392200.38"/>
    <property type="gene ID" value="AET7Gv20392200"/>
</dbReference>
<dbReference type="AlphaFoldDB" id="A0A453R0E3"/>
<organism evidence="1 2">
    <name type="scientific">Aegilops tauschii subsp. strangulata</name>
    <name type="common">Goatgrass</name>
    <dbReference type="NCBI Taxonomy" id="200361"/>
    <lineage>
        <taxon>Eukaryota</taxon>
        <taxon>Viridiplantae</taxon>
        <taxon>Streptophyta</taxon>
        <taxon>Embryophyta</taxon>
        <taxon>Tracheophyta</taxon>
        <taxon>Spermatophyta</taxon>
        <taxon>Magnoliopsida</taxon>
        <taxon>Liliopsida</taxon>
        <taxon>Poales</taxon>
        <taxon>Poaceae</taxon>
        <taxon>BOP clade</taxon>
        <taxon>Pooideae</taxon>
        <taxon>Triticodae</taxon>
        <taxon>Triticeae</taxon>
        <taxon>Triticinae</taxon>
        <taxon>Aegilops</taxon>
    </lineage>
</organism>
<accession>A0A453R0E3</accession>
<reference evidence="1" key="3">
    <citation type="journal article" date="2017" name="Nature">
        <title>Genome sequence of the progenitor of the wheat D genome Aegilops tauschii.</title>
        <authorList>
            <person name="Luo M.C."/>
            <person name="Gu Y.Q."/>
            <person name="Puiu D."/>
            <person name="Wang H."/>
            <person name="Twardziok S.O."/>
            <person name="Deal K.R."/>
            <person name="Huo N."/>
            <person name="Zhu T."/>
            <person name="Wang L."/>
            <person name="Wang Y."/>
            <person name="McGuire P.E."/>
            <person name="Liu S."/>
            <person name="Long H."/>
            <person name="Ramasamy R.K."/>
            <person name="Rodriguez J.C."/>
            <person name="Van S.L."/>
            <person name="Yuan L."/>
            <person name="Wang Z."/>
            <person name="Xia Z."/>
            <person name="Xiao L."/>
            <person name="Anderson O.D."/>
            <person name="Ouyang S."/>
            <person name="Liang Y."/>
            <person name="Zimin A.V."/>
            <person name="Pertea G."/>
            <person name="Qi P."/>
            <person name="Bennetzen J.L."/>
            <person name="Dai X."/>
            <person name="Dawson M.W."/>
            <person name="Muller H.G."/>
            <person name="Kugler K."/>
            <person name="Rivarola-Duarte L."/>
            <person name="Spannagl M."/>
            <person name="Mayer K.F.X."/>
            <person name="Lu F.H."/>
            <person name="Bevan M.W."/>
            <person name="Leroy P."/>
            <person name="Li P."/>
            <person name="You F.M."/>
            <person name="Sun Q."/>
            <person name="Liu Z."/>
            <person name="Lyons E."/>
            <person name="Wicker T."/>
            <person name="Salzberg S.L."/>
            <person name="Devos K.M."/>
            <person name="Dvorak J."/>
        </authorList>
    </citation>
    <scope>NUCLEOTIDE SEQUENCE [LARGE SCALE GENOMIC DNA]</scope>
    <source>
        <strain evidence="1">cv. AL8/78</strain>
    </source>
</reference>
<reference evidence="1" key="4">
    <citation type="submission" date="2019-03" db="UniProtKB">
        <authorList>
            <consortium name="EnsemblPlants"/>
        </authorList>
    </citation>
    <scope>IDENTIFICATION</scope>
</reference>
<protein>
    <submittedName>
        <fullName evidence="1">Uncharacterized protein</fullName>
    </submittedName>
</protein>
<reference evidence="2" key="2">
    <citation type="journal article" date="2017" name="Nat. Plants">
        <title>The Aegilops tauschii genome reveals multiple impacts of transposons.</title>
        <authorList>
            <person name="Zhao G."/>
            <person name="Zou C."/>
            <person name="Li K."/>
            <person name="Wang K."/>
            <person name="Li T."/>
            <person name="Gao L."/>
            <person name="Zhang X."/>
            <person name="Wang H."/>
            <person name="Yang Z."/>
            <person name="Liu X."/>
            <person name="Jiang W."/>
            <person name="Mao L."/>
            <person name="Kong X."/>
            <person name="Jiao Y."/>
            <person name="Jia J."/>
        </authorList>
    </citation>
    <scope>NUCLEOTIDE SEQUENCE [LARGE SCALE GENOMIC DNA]</scope>
    <source>
        <strain evidence="2">cv. AL8/78</strain>
    </source>
</reference>
<evidence type="ECO:0000313" key="2">
    <source>
        <dbReference type="Proteomes" id="UP000015105"/>
    </source>
</evidence>
<reference evidence="1" key="5">
    <citation type="journal article" date="2021" name="G3 (Bethesda)">
        <title>Aegilops tauschii genome assembly Aet v5.0 features greater sequence contiguity and improved annotation.</title>
        <authorList>
            <person name="Wang L."/>
            <person name="Zhu T."/>
            <person name="Rodriguez J.C."/>
            <person name="Deal K.R."/>
            <person name="Dubcovsky J."/>
            <person name="McGuire P.E."/>
            <person name="Lux T."/>
            <person name="Spannagl M."/>
            <person name="Mayer K.F.X."/>
            <person name="Baldrich P."/>
            <person name="Meyers B.C."/>
            <person name="Huo N."/>
            <person name="Gu Y.Q."/>
            <person name="Zhou H."/>
            <person name="Devos K.M."/>
            <person name="Bennetzen J.L."/>
            <person name="Unver T."/>
            <person name="Budak H."/>
            <person name="Gulick P.J."/>
            <person name="Galiba G."/>
            <person name="Kalapos B."/>
            <person name="Nelson D.R."/>
            <person name="Li P."/>
            <person name="You F.M."/>
            <person name="Luo M.C."/>
            <person name="Dvorak J."/>
        </authorList>
    </citation>
    <scope>NUCLEOTIDE SEQUENCE [LARGE SCALE GENOMIC DNA]</scope>
    <source>
        <strain evidence="1">cv. AL8/78</strain>
    </source>
</reference>
<dbReference type="Proteomes" id="UP000015105">
    <property type="component" value="Chromosome 7D"/>
</dbReference>
<dbReference type="EnsemblPlants" id="AET7Gv20392200.38">
    <property type="protein sequence ID" value="AET7Gv20392200.38"/>
    <property type="gene ID" value="AET7Gv20392200"/>
</dbReference>
<keyword evidence="2" id="KW-1185">Reference proteome</keyword>